<dbReference type="Gene3D" id="3.40.640.10">
    <property type="entry name" value="Type I PLP-dependent aspartate aminotransferase-like (Major domain)"/>
    <property type="match status" value="1"/>
</dbReference>
<sequence>MFVKQRVRPVLHSIDPYQAGLTDDEIVQRFGGKAVLKLNANENPLGPSPKALQAIADELGQLHHYPDGSSSYLRDAIAQYHGCEKDAVLVGNGSDEIIRLLSETFLSPDDEVIVTFPSFSQYRAGALLMGAKVVTVPLEAESFRFDPERLLEAVNPRTKLLYVCSPNNPSGTVLEKNQLEELVKRLPPQVIVIWDAAYDEYAMSPHRAVWSQDLLETGRWIVLHTFSKLYGLAGLRVGYALGSPNIWQYAHRIREPFNVNRLAQRAAAAALYDEEHRQKSLQLVRKGKQQYERLGQAGYTLVPSDANFILVRVGNGRQVAEKLMSEGVLVRFGFGLSEYIRISIGLANENEQCVEALLRLALQGESG</sequence>
<dbReference type="EMBL" id="JAURUO010000005">
    <property type="protein sequence ID" value="MDP9728223.1"/>
    <property type="molecule type" value="Genomic_DNA"/>
</dbReference>
<evidence type="ECO:0000256" key="7">
    <source>
        <dbReference type="ARBA" id="ARBA00022679"/>
    </source>
</evidence>
<evidence type="ECO:0000256" key="2">
    <source>
        <dbReference type="ARBA" id="ARBA00005011"/>
    </source>
</evidence>
<comment type="similarity">
    <text evidence="3 11">Belongs to the class-II pyridoxal-phosphate-dependent aminotransferase family. Histidinol-phosphate aminotransferase subfamily.</text>
</comment>
<evidence type="ECO:0000256" key="8">
    <source>
        <dbReference type="ARBA" id="ARBA00022898"/>
    </source>
</evidence>
<keyword evidence="6 11" id="KW-0028">Amino-acid biosynthesis</keyword>
<gene>
    <name evidence="11" type="primary">hisC</name>
    <name evidence="13" type="ORF">J2S04_001155</name>
</gene>
<feature type="modified residue" description="N6-(pyridoxal phosphate)lysine" evidence="11">
    <location>
        <position position="228"/>
    </location>
</feature>
<dbReference type="InterPro" id="IPR050106">
    <property type="entry name" value="HistidinolP_aminotransfase"/>
</dbReference>
<dbReference type="InterPro" id="IPR005861">
    <property type="entry name" value="HisP_aminotrans"/>
</dbReference>
<dbReference type="CDD" id="cd00609">
    <property type="entry name" value="AAT_like"/>
    <property type="match status" value="1"/>
</dbReference>
<feature type="domain" description="Aminotransferase class I/classII large" evidence="12">
    <location>
        <begin position="35"/>
        <end position="357"/>
    </location>
</feature>
<dbReference type="PANTHER" id="PTHR43643">
    <property type="entry name" value="HISTIDINOL-PHOSPHATE AMINOTRANSFERASE 2"/>
    <property type="match status" value="1"/>
</dbReference>
<keyword evidence="8 11" id="KW-0663">Pyridoxal phosphate</keyword>
<dbReference type="InterPro" id="IPR015422">
    <property type="entry name" value="PyrdxlP-dep_Trfase_small"/>
</dbReference>
<reference evidence="13 14" key="1">
    <citation type="submission" date="2023-07" db="EMBL/GenBank/DDBJ databases">
        <title>Genomic Encyclopedia of Type Strains, Phase IV (KMG-IV): sequencing the most valuable type-strain genomes for metagenomic binning, comparative biology and taxonomic classification.</title>
        <authorList>
            <person name="Goeker M."/>
        </authorList>
    </citation>
    <scope>NUCLEOTIDE SEQUENCE [LARGE SCALE GENOMIC DNA]</scope>
    <source>
        <strain evidence="13 14">DSM 25924</strain>
    </source>
</reference>
<accession>A0ABT9LVC5</accession>
<comment type="subunit">
    <text evidence="4 11">Homodimer.</text>
</comment>
<name>A0ABT9LVC5_9BACL</name>
<dbReference type="RefSeq" id="WP_306953830.1">
    <property type="nucleotide sequence ID" value="NZ_JAURUO010000005.1"/>
</dbReference>
<dbReference type="Pfam" id="PF00155">
    <property type="entry name" value="Aminotran_1_2"/>
    <property type="match status" value="1"/>
</dbReference>
<evidence type="ECO:0000256" key="10">
    <source>
        <dbReference type="ARBA" id="ARBA00047481"/>
    </source>
</evidence>
<comment type="caution">
    <text evidence="13">The sequence shown here is derived from an EMBL/GenBank/DDBJ whole genome shotgun (WGS) entry which is preliminary data.</text>
</comment>
<evidence type="ECO:0000256" key="9">
    <source>
        <dbReference type="ARBA" id="ARBA00023102"/>
    </source>
</evidence>
<dbReference type="GO" id="GO:0004400">
    <property type="term" value="F:histidinol-phosphate transaminase activity"/>
    <property type="evidence" value="ECO:0007669"/>
    <property type="project" value="UniProtKB-EC"/>
</dbReference>
<dbReference type="PANTHER" id="PTHR43643:SF6">
    <property type="entry name" value="HISTIDINOL-PHOSPHATE AMINOTRANSFERASE"/>
    <property type="match status" value="1"/>
</dbReference>
<evidence type="ECO:0000313" key="13">
    <source>
        <dbReference type="EMBL" id="MDP9728223.1"/>
    </source>
</evidence>
<evidence type="ECO:0000313" key="14">
    <source>
        <dbReference type="Proteomes" id="UP001229209"/>
    </source>
</evidence>
<comment type="cofactor">
    <cofactor evidence="1 11">
        <name>pyridoxal 5'-phosphate</name>
        <dbReference type="ChEBI" id="CHEBI:597326"/>
    </cofactor>
</comment>
<organism evidence="13 14">
    <name type="scientific">Alicyclobacillus tolerans</name>
    <dbReference type="NCBI Taxonomy" id="90970"/>
    <lineage>
        <taxon>Bacteria</taxon>
        <taxon>Bacillati</taxon>
        <taxon>Bacillota</taxon>
        <taxon>Bacilli</taxon>
        <taxon>Bacillales</taxon>
        <taxon>Alicyclobacillaceae</taxon>
        <taxon>Alicyclobacillus</taxon>
    </lineage>
</organism>
<dbReference type="InterPro" id="IPR004839">
    <property type="entry name" value="Aminotransferase_I/II_large"/>
</dbReference>
<dbReference type="InterPro" id="IPR015421">
    <property type="entry name" value="PyrdxlP-dep_Trfase_major"/>
</dbReference>
<dbReference type="NCBIfam" id="TIGR01141">
    <property type="entry name" value="hisC"/>
    <property type="match status" value="1"/>
</dbReference>
<dbReference type="Gene3D" id="3.90.1150.10">
    <property type="entry name" value="Aspartate Aminotransferase, domain 1"/>
    <property type="match status" value="1"/>
</dbReference>
<comment type="pathway">
    <text evidence="2 11">Amino-acid biosynthesis; L-histidine biosynthesis; L-histidine from 5-phospho-alpha-D-ribose 1-diphosphate: step 7/9.</text>
</comment>
<evidence type="ECO:0000256" key="3">
    <source>
        <dbReference type="ARBA" id="ARBA00007970"/>
    </source>
</evidence>
<protein>
    <recommendedName>
        <fullName evidence="11">Histidinol-phosphate aminotransferase</fullName>
        <ecNumber evidence="11">2.6.1.9</ecNumber>
    </recommendedName>
    <alternativeName>
        <fullName evidence="11">Imidazole acetol-phosphate transaminase</fullName>
    </alternativeName>
</protein>
<comment type="catalytic activity">
    <reaction evidence="10 11">
        <text>L-histidinol phosphate + 2-oxoglutarate = 3-(imidazol-4-yl)-2-oxopropyl phosphate + L-glutamate</text>
        <dbReference type="Rhea" id="RHEA:23744"/>
        <dbReference type="ChEBI" id="CHEBI:16810"/>
        <dbReference type="ChEBI" id="CHEBI:29985"/>
        <dbReference type="ChEBI" id="CHEBI:57766"/>
        <dbReference type="ChEBI" id="CHEBI:57980"/>
        <dbReference type="EC" id="2.6.1.9"/>
    </reaction>
</comment>
<keyword evidence="14" id="KW-1185">Reference proteome</keyword>
<evidence type="ECO:0000256" key="5">
    <source>
        <dbReference type="ARBA" id="ARBA00022576"/>
    </source>
</evidence>
<keyword evidence="5 11" id="KW-0032">Aminotransferase</keyword>
<keyword evidence="7 11" id="KW-0808">Transferase</keyword>
<evidence type="ECO:0000256" key="1">
    <source>
        <dbReference type="ARBA" id="ARBA00001933"/>
    </source>
</evidence>
<proteinExistence type="inferred from homology"/>
<dbReference type="Proteomes" id="UP001229209">
    <property type="component" value="Unassembled WGS sequence"/>
</dbReference>
<dbReference type="SUPFAM" id="SSF53383">
    <property type="entry name" value="PLP-dependent transferases"/>
    <property type="match status" value="1"/>
</dbReference>
<evidence type="ECO:0000256" key="4">
    <source>
        <dbReference type="ARBA" id="ARBA00011738"/>
    </source>
</evidence>
<evidence type="ECO:0000256" key="11">
    <source>
        <dbReference type="HAMAP-Rule" id="MF_01023"/>
    </source>
</evidence>
<dbReference type="HAMAP" id="MF_01023">
    <property type="entry name" value="HisC_aminotrans_2"/>
    <property type="match status" value="1"/>
</dbReference>
<dbReference type="InterPro" id="IPR015424">
    <property type="entry name" value="PyrdxlP-dep_Trfase"/>
</dbReference>
<dbReference type="EC" id="2.6.1.9" evidence="11"/>
<evidence type="ECO:0000259" key="12">
    <source>
        <dbReference type="Pfam" id="PF00155"/>
    </source>
</evidence>
<evidence type="ECO:0000256" key="6">
    <source>
        <dbReference type="ARBA" id="ARBA00022605"/>
    </source>
</evidence>
<keyword evidence="9 11" id="KW-0368">Histidine biosynthesis</keyword>